<sequence length="43" mass="4692">MRNWRSGRRSRSILLSSSLLIRFMESILGDGSPISAGITASDP</sequence>
<reference evidence="1" key="1">
    <citation type="journal article" date="2017" name="Nature">
        <title>The sunflower genome provides insights into oil metabolism, flowering and Asterid evolution.</title>
        <authorList>
            <person name="Badouin H."/>
            <person name="Gouzy J."/>
            <person name="Grassa C.J."/>
            <person name="Murat F."/>
            <person name="Staton S.E."/>
            <person name="Cottret L."/>
            <person name="Lelandais-Briere C."/>
            <person name="Owens G.L."/>
            <person name="Carrere S."/>
            <person name="Mayjonade B."/>
            <person name="Legrand L."/>
            <person name="Gill N."/>
            <person name="Kane N.C."/>
            <person name="Bowers J.E."/>
            <person name="Hubner S."/>
            <person name="Bellec A."/>
            <person name="Berard A."/>
            <person name="Berges H."/>
            <person name="Blanchet N."/>
            <person name="Boniface M.C."/>
            <person name="Brunel D."/>
            <person name="Catrice O."/>
            <person name="Chaidir N."/>
            <person name="Claudel C."/>
            <person name="Donnadieu C."/>
            <person name="Faraut T."/>
            <person name="Fievet G."/>
            <person name="Helmstetter N."/>
            <person name="King M."/>
            <person name="Knapp S.J."/>
            <person name="Lai Z."/>
            <person name="Le Paslier M.C."/>
            <person name="Lippi Y."/>
            <person name="Lorenzon L."/>
            <person name="Mandel J.R."/>
            <person name="Marage G."/>
            <person name="Marchand G."/>
            <person name="Marquand E."/>
            <person name="Bret-Mestries E."/>
            <person name="Morien E."/>
            <person name="Nambeesan S."/>
            <person name="Nguyen T."/>
            <person name="Pegot-Espagnet P."/>
            <person name="Pouilly N."/>
            <person name="Raftis F."/>
            <person name="Sallet E."/>
            <person name="Schiex T."/>
            <person name="Thomas J."/>
            <person name="Vandecasteele C."/>
            <person name="Vares D."/>
            <person name="Vear F."/>
            <person name="Vautrin S."/>
            <person name="Crespi M."/>
            <person name="Mangin B."/>
            <person name="Burke J.M."/>
            <person name="Salse J."/>
            <person name="Munos S."/>
            <person name="Vincourt P."/>
            <person name="Rieseberg L.H."/>
            <person name="Langlade N.B."/>
        </authorList>
    </citation>
    <scope>NUCLEOTIDE SEQUENCE</scope>
    <source>
        <tissue evidence="1">Leaves</tissue>
    </source>
</reference>
<protein>
    <submittedName>
        <fullName evidence="1">Uncharacterized protein</fullName>
    </submittedName>
</protein>
<dbReference type="EMBL" id="MNCJ02000318">
    <property type="protein sequence ID" value="KAF5812600.1"/>
    <property type="molecule type" value="Genomic_DNA"/>
</dbReference>
<evidence type="ECO:0000313" key="1">
    <source>
        <dbReference type="EMBL" id="KAF5812600.1"/>
    </source>
</evidence>
<evidence type="ECO:0000313" key="2">
    <source>
        <dbReference type="Proteomes" id="UP000215914"/>
    </source>
</evidence>
<dbReference type="Proteomes" id="UP000215914">
    <property type="component" value="Unassembled WGS sequence"/>
</dbReference>
<gene>
    <name evidence="1" type="ORF">HanXRQr2_Chr03g0088261</name>
</gene>
<accession>A0A9K3NUL9</accession>
<comment type="caution">
    <text evidence="1">The sequence shown here is derived from an EMBL/GenBank/DDBJ whole genome shotgun (WGS) entry which is preliminary data.</text>
</comment>
<keyword evidence="2" id="KW-1185">Reference proteome</keyword>
<organism evidence="1 2">
    <name type="scientific">Helianthus annuus</name>
    <name type="common">Common sunflower</name>
    <dbReference type="NCBI Taxonomy" id="4232"/>
    <lineage>
        <taxon>Eukaryota</taxon>
        <taxon>Viridiplantae</taxon>
        <taxon>Streptophyta</taxon>
        <taxon>Embryophyta</taxon>
        <taxon>Tracheophyta</taxon>
        <taxon>Spermatophyta</taxon>
        <taxon>Magnoliopsida</taxon>
        <taxon>eudicotyledons</taxon>
        <taxon>Gunneridae</taxon>
        <taxon>Pentapetalae</taxon>
        <taxon>asterids</taxon>
        <taxon>campanulids</taxon>
        <taxon>Asterales</taxon>
        <taxon>Asteraceae</taxon>
        <taxon>Asteroideae</taxon>
        <taxon>Heliantheae alliance</taxon>
        <taxon>Heliantheae</taxon>
        <taxon>Helianthus</taxon>
    </lineage>
</organism>
<name>A0A9K3NUL9_HELAN</name>
<dbReference type="Gramene" id="mRNA:HanXRQr2_Chr03g0088261">
    <property type="protein sequence ID" value="mRNA:HanXRQr2_Chr03g0088261"/>
    <property type="gene ID" value="HanXRQr2_Chr03g0088261"/>
</dbReference>
<reference evidence="1" key="2">
    <citation type="submission" date="2020-06" db="EMBL/GenBank/DDBJ databases">
        <title>Helianthus annuus Genome sequencing and assembly Release 2.</title>
        <authorList>
            <person name="Gouzy J."/>
            <person name="Langlade N."/>
            <person name="Munos S."/>
        </authorList>
    </citation>
    <scope>NUCLEOTIDE SEQUENCE</scope>
    <source>
        <tissue evidence="1">Leaves</tissue>
    </source>
</reference>
<proteinExistence type="predicted"/>
<dbReference type="AlphaFoldDB" id="A0A9K3NUL9"/>